<dbReference type="Gene3D" id="3.30.360.10">
    <property type="entry name" value="Dihydrodipicolinate Reductase, domain 2"/>
    <property type="match status" value="1"/>
</dbReference>
<gene>
    <name evidence="16" type="ORF">KFE25_012136</name>
</gene>
<dbReference type="UniPathway" id="UPA00034">
    <property type="reaction ID" value="UER00016"/>
</dbReference>
<comment type="pathway">
    <text evidence="1">Amino-acid biosynthesis; L-methionine biosynthesis via de novo pathway; L-homoserine from L-aspartate: step 2/3.</text>
</comment>
<dbReference type="Gene3D" id="3.40.50.720">
    <property type="entry name" value="NAD(P)-binding Rossmann-like Domain"/>
    <property type="match status" value="1"/>
</dbReference>
<keyword evidence="10" id="KW-0560">Oxidoreductase</keyword>
<dbReference type="OrthoDB" id="1894490at2759"/>
<dbReference type="Proteomes" id="UP000751190">
    <property type="component" value="Unassembled WGS sequence"/>
</dbReference>
<sequence length="332" mass="34786">MEVALVGATGAVGVEVCNVLKARSFPVGRLRLFASERSAGKALSTPFGDVSVEAFSVEAVRESTYAFLAVSGAFALEHAAALAAPGGPIVIDNSSAFRMDPSVPLVVPEVNAHAIGSARLVANPNCTTAIAAMALYPLHVAFGLTKVIVSSYQAASGAGAEGMEELRSGLALSLRGEEPTPKVFAHALPFNVIPHIDAFTENGYTKEEMKVTNETRKIFAAPDLAVSCTAVRIPTLRAHSEAITIQTARPITADGARELLRSAPGVRVVDEPARNAYPMPLTATGEHDVEVGRIRQSLVFGEYGLDLFVCGDQLLRGAALNAVLIAEATLPK</sequence>
<proteinExistence type="inferred from homology"/>
<dbReference type="AlphaFoldDB" id="A0A8J5XBC2"/>
<comment type="similarity">
    <text evidence="3">Belongs to the aspartate-semialdehyde dehydrogenase family.</text>
</comment>
<dbReference type="UniPathway" id="UPA00051">
    <property type="reaction ID" value="UER00464"/>
</dbReference>
<comment type="caution">
    <text evidence="16">The sequence shown here is derived from an EMBL/GenBank/DDBJ whole genome shotgun (WGS) entry which is preliminary data.</text>
</comment>
<dbReference type="GO" id="GO:0051287">
    <property type="term" value="F:NAD binding"/>
    <property type="evidence" value="ECO:0007669"/>
    <property type="project" value="InterPro"/>
</dbReference>
<evidence type="ECO:0000256" key="11">
    <source>
        <dbReference type="ARBA" id="ARBA00023154"/>
    </source>
</evidence>
<evidence type="ECO:0000256" key="2">
    <source>
        <dbReference type="ARBA" id="ARBA00005097"/>
    </source>
</evidence>
<evidence type="ECO:0000313" key="16">
    <source>
        <dbReference type="EMBL" id="KAG8462316.1"/>
    </source>
</evidence>
<dbReference type="GO" id="GO:0009097">
    <property type="term" value="P:isoleucine biosynthetic process"/>
    <property type="evidence" value="ECO:0007669"/>
    <property type="project" value="InterPro"/>
</dbReference>
<dbReference type="InterPro" id="IPR036291">
    <property type="entry name" value="NAD(P)-bd_dom_sf"/>
</dbReference>
<dbReference type="EC" id="1.2.1.11" evidence="5"/>
<evidence type="ECO:0000256" key="3">
    <source>
        <dbReference type="ARBA" id="ARBA00010584"/>
    </source>
</evidence>
<dbReference type="PANTHER" id="PTHR46278">
    <property type="entry name" value="DEHYDROGENASE, PUTATIVE-RELATED"/>
    <property type="match status" value="1"/>
</dbReference>
<evidence type="ECO:0000256" key="5">
    <source>
        <dbReference type="ARBA" id="ARBA00013120"/>
    </source>
</evidence>
<keyword evidence="7" id="KW-0791">Threonine biosynthesis</keyword>
<organism evidence="16 17">
    <name type="scientific">Diacronema lutheri</name>
    <name type="common">Unicellular marine alga</name>
    <name type="synonym">Monochrysis lutheri</name>
    <dbReference type="NCBI Taxonomy" id="2081491"/>
    <lineage>
        <taxon>Eukaryota</taxon>
        <taxon>Haptista</taxon>
        <taxon>Haptophyta</taxon>
        <taxon>Pavlovophyceae</taxon>
        <taxon>Pavlovales</taxon>
        <taxon>Pavlovaceae</taxon>
        <taxon>Diacronema</taxon>
    </lineage>
</organism>
<dbReference type="Pfam" id="PF02774">
    <property type="entry name" value="Semialdhyde_dhC"/>
    <property type="match status" value="1"/>
</dbReference>
<dbReference type="SUPFAM" id="SSF51735">
    <property type="entry name" value="NAD(P)-binding Rossmann-fold domains"/>
    <property type="match status" value="1"/>
</dbReference>
<evidence type="ECO:0000256" key="7">
    <source>
        <dbReference type="ARBA" id="ARBA00022697"/>
    </source>
</evidence>
<keyword evidence="6" id="KW-0028">Amino-acid biosynthesis</keyword>
<comment type="catalytic activity">
    <reaction evidence="13">
        <text>L-aspartate 4-semialdehyde + phosphate + NADP(+) = 4-phospho-L-aspartate + NADPH + H(+)</text>
        <dbReference type="Rhea" id="RHEA:24284"/>
        <dbReference type="ChEBI" id="CHEBI:15378"/>
        <dbReference type="ChEBI" id="CHEBI:43474"/>
        <dbReference type="ChEBI" id="CHEBI:57535"/>
        <dbReference type="ChEBI" id="CHEBI:57783"/>
        <dbReference type="ChEBI" id="CHEBI:58349"/>
        <dbReference type="ChEBI" id="CHEBI:537519"/>
        <dbReference type="EC" id="1.2.1.11"/>
    </reaction>
</comment>
<feature type="active site" description="Acyl-thioester intermediate" evidence="14">
    <location>
        <position position="126"/>
    </location>
</feature>
<dbReference type="UniPathway" id="UPA00050">
    <property type="reaction ID" value="UER00463"/>
</dbReference>
<keyword evidence="11" id="KW-0457">Lysine biosynthesis</keyword>
<comment type="subunit">
    <text evidence="4">Homodimer.</text>
</comment>
<dbReference type="GO" id="GO:0046983">
    <property type="term" value="F:protein dimerization activity"/>
    <property type="evidence" value="ECO:0007669"/>
    <property type="project" value="InterPro"/>
</dbReference>
<dbReference type="Pfam" id="PF01118">
    <property type="entry name" value="Semialdhyde_dh"/>
    <property type="match status" value="1"/>
</dbReference>
<dbReference type="GO" id="GO:0009086">
    <property type="term" value="P:methionine biosynthetic process"/>
    <property type="evidence" value="ECO:0007669"/>
    <property type="project" value="UniProtKB-KW"/>
</dbReference>
<dbReference type="InterPro" id="IPR000534">
    <property type="entry name" value="Semialdehyde_DH_NAD-bd"/>
</dbReference>
<keyword evidence="8" id="KW-0521">NADP</keyword>
<dbReference type="InterPro" id="IPR012080">
    <property type="entry name" value="Asp_semialdehyde_DH"/>
</dbReference>
<evidence type="ECO:0000313" key="17">
    <source>
        <dbReference type="Proteomes" id="UP000751190"/>
    </source>
</evidence>
<evidence type="ECO:0000256" key="14">
    <source>
        <dbReference type="PIRSR" id="PIRSR000148-1"/>
    </source>
</evidence>
<dbReference type="InterPro" id="IPR012280">
    <property type="entry name" value="Semialdhyde_DH_dimer_dom"/>
</dbReference>
<dbReference type="InterPro" id="IPR005986">
    <property type="entry name" value="Asp_semialdehyde_DH_beta"/>
</dbReference>
<evidence type="ECO:0000256" key="13">
    <source>
        <dbReference type="ARBA" id="ARBA00047891"/>
    </source>
</evidence>
<keyword evidence="12" id="KW-0486">Methionine biosynthesis</keyword>
<name>A0A8J5XBC2_DIALT</name>
<evidence type="ECO:0000256" key="6">
    <source>
        <dbReference type="ARBA" id="ARBA00022605"/>
    </source>
</evidence>
<evidence type="ECO:0000256" key="12">
    <source>
        <dbReference type="ARBA" id="ARBA00023167"/>
    </source>
</evidence>
<evidence type="ECO:0000256" key="10">
    <source>
        <dbReference type="ARBA" id="ARBA00023002"/>
    </source>
</evidence>
<dbReference type="SMART" id="SM00859">
    <property type="entry name" value="Semialdhyde_dh"/>
    <property type="match status" value="1"/>
</dbReference>
<dbReference type="NCBIfam" id="NF011456">
    <property type="entry name" value="PRK14874.1"/>
    <property type="match status" value="1"/>
</dbReference>
<dbReference type="PANTHER" id="PTHR46278:SF2">
    <property type="entry name" value="ASPARTATE-SEMIALDEHYDE DEHYDROGENASE"/>
    <property type="match status" value="1"/>
</dbReference>
<dbReference type="CDD" id="cd18131">
    <property type="entry name" value="ASADH_C_bac_euk_like"/>
    <property type="match status" value="1"/>
</dbReference>
<protein>
    <recommendedName>
        <fullName evidence="5">aspartate-semialdehyde dehydrogenase</fullName>
        <ecNumber evidence="5">1.2.1.11</ecNumber>
    </recommendedName>
</protein>
<dbReference type="PIRSF" id="PIRSF000148">
    <property type="entry name" value="ASA_dh"/>
    <property type="match status" value="1"/>
</dbReference>
<evidence type="ECO:0000256" key="1">
    <source>
        <dbReference type="ARBA" id="ARBA00005021"/>
    </source>
</evidence>
<evidence type="ECO:0000256" key="8">
    <source>
        <dbReference type="ARBA" id="ARBA00022857"/>
    </source>
</evidence>
<dbReference type="HAMAP" id="MF_02121">
    <property type="entry name" value="ASADH"/>
    <property type="match status" value="1"/>
</dbReference>
<feature type="active site" description="Proton acceptor" evidence="14">
    <location>
        <position position="239"/>
    </location>
</feature>
<evidence type="ECO:0000256" key="4">
    <source>
        <dbReference type="ARBA" id="ARBA00011738"/>
    </source>
</evidence>
<dbReference type="NCBIfam" id="TIGR01296">
    <property type="entry name" value="asd_B"/>
    <property type="match status" value="1"/>
</dbReference>
<dbReference type="OMA" id="CEEEMKM"/>
<comment type="pathway">
    <text evidence="2">Amino-acid biosynthesis; L-threonine biosynthesis; L-threonine from L-aspartate: step 2/5.</text>
</comment>
<dbReference type="GO" id="GO:0009088">
    <property type="term" value="P:threonine biosynthetic process"/>
    <property type="evidence" value="ECO:0007669"/>
    <property type="project" value="UniProtKB-UniPathway"/>
</dbReference>
<evidence type="ECO:0000259" key="15">
    <source>
        <dbReference type="SMART" id="SM00859"/>
    </source>
</evidence>
<dbReference type="EMBL" id="JAGTXO010000021">
    <property type="protein sequence ID" value="KAG8462316.1"/>
    <property type="molecule type" value="Genomic_DNA"/>
</dbReference>
<accession>A0A8J5XBC2</accession>
<evidence type="ECO:0000256" key="9">
    <source>
        <dbReference type="ARBA" id="ARBA00022915"/>
    </source>
</evidence>
<dbReference type="GO" id="GO:0050661">
    <property type="term" value="F:NADP binding"/>
    <property type="evidence" value="ECO:0007669"/>
    <property type="project" value="InterPro"/>
</dbReference>
<keyword evidence="17" id="KW-1185">Reference proteome</keyword>
<dbReference type="GO" id="GO:0019877">
    <property type="term" value="P:diaminopimelate biosynthetic process"/>
    <property type="evidence" value="ECO:0007669"/>
    <property type="project" value="UniProtKB-KW"/>
</dbReference>
<dbReference type="SUPFAM" id="SSF55347">
    <property type="entry name" value="Glyceraldehyde-3-phosphate dehydrogenase-like, C-terminal domain"/>
    <property type="match status" value="1"/>
</dbReference>
<dbReference type="GO" id="GO:0004073">
    <property type="term" value="F:aspartate-semialdehyde dehydrogenase activity"/>
    <property type="evidence" value="ECO:0007669"/>
    <property type="project" value="UniProtKB-EC"/>
</dbReference>
<feature type="domain" description="Semialdehyde dehydrogenase NAD-binding" evidence="15">
    <location>
        <begin position="2"/>
        <end position="118"/>
    </location>
</feature>
<reference evidence="16" key="1">
    <citation type="submission" date="2021-05" db="EMBL/GenBank/DDBJ databases">
        <title>The genome of the haptophyte Pavlova lutheri (Diacronema luteri, Pavlovales) - a model for lipid biosynthesis in eukaryotic algae.</title>
        <authorList>
            <person name="Hulatt C.J."/>
            <person name="Posewitz M.C."/>
        </authorList>
    </citation>
    <scope>NUCLEOTIDE SEQUENCE</scope>
    <source>
        <strain evidence="16">NIVA-4/92</strain>
    </source>
</reference>
<keyword evidence="9" id="KW-0220">Diaminopimelate biosynthesis</keyword>
<dbReference type="GO" id="GO:0009089">
    <property type="term" value="P:lysine biosynthetic process via diaminopimelate"/>
    <property type="evidence" value="ECO:0007669"/>
    <property type="project" value="UniProtKB-UniPathway"/>
</dbReference>